<reference evidence="1" key="1">
    <citation type="submission" date="2021-06" db="EMBL/GenBank/DDBJ databases">
        <authorList>
            <person name="Kallberg Y."/>
            <person name="Tangrot J."/>
            <person name="Rosling A."/>
        </authorList>
    </citation>
    <scope>NUCLEOTIDE SEQUENCE</scope>
    <source>
        <strain evidence="1">87-6 pot B 2015</strain>
    </source>
</reference>
<dbReference type="Proteomes" id="UP000789375">
    <property type="component" value="Unassembled WGS sequence"/>
</dbReference>
<dbReference type="AlphaFoldDB" id="A0A9N9I0S0"/>
<accession>A0A9N9I0S0</accession>
<evidence type="ECO:0000313" key="2">
    <source>
        <dbReference type="Proteomes" id="UP000789375"/>
    </source>
</evidence>
<evidence type="ECO:0000313" key="1">
    <source>
        <dbReference type="EMBL" id="CAG8714430.1"/>
    </source>
</evidence>
<name>A0A9N9I0S0_FUNMO</name>
<keyword evidence="2" id="KW-1185">Reference proteome</keyword>
<organism evidence="1 2">
    <name type="scientific">Funneliformis mosseae</name>
    <name type="common">Endomycorrhizal fungus</name>
    <name type="synonym">Glomus mosseae</name>
    <dbReference type="NCBI Taxonomy" id="27381"/>
    <lineage>
        <taxon>Eukaryota</taxon>
        <taxon>Fungi</taxon>
        <taxon>Fungi incertae sedis</taxon>
        <taxon>Mucoromycota</taxon>
        <taxon>Glomeromycotina</taxon>
        <taxon>Glomeromycetes</taxon>
        <taxon>Glomerales</taxon>
        <taxon>Glomeraceae</taxon>
        <taxon>Funneliformis</taxon>
    </lineage>
</organism>
<comment type="caution">
    <text evidence="1">The sequence shown here is derived from an EMBL/GenBank/DDBJ whole genome shotgun (WGS) entry which is preliminary data.</text>
</comment>
<proteinExistence type="predicted"/>
<gene>
    <name evidence="1" type="ORF">FMOSSE_LOCUS14544</name>
</gene>
<protein>
    <submittedName>
        <fullName evidence="1">5477_t:CDS:1</fullName>
    </submittedName>
</protein>
<feature type="non-terminal residue" evidence="1">
    <location>
        <position position="1"/>
    </location>
</feature>
<sequence>ATSESLASYDNFESDELVRFRQIYCLKVENTITDAELFPSIMMYLKKIDIGLPDNIYSLLVNYYNTAYGKNLDLFSIAKASQNLIRSICRIIV</sequence>
<dbReference type="EMBL" id="CAJVPP010011476">
    <property type="protein sequence ID" value="CAG8714430.1"/>
    <property type="molecule type" value="Genomic_DNA"/>
</dbReference>